<keyword evidence="4" id="KW-1185">Reference proteome</keyword>
<evidence type="ECO:0000313" key="4">
    <source>
        <dbReference type="Proteomes" id="UP000000268"/>
    </source>
</evidence>
<dbReference type="Gene3D" id="2.70.70.10">
    <property type="entry name" value="Glucose Permease (Domain IIA)"/>
    <property type="match status" value="1"/>
</dbReference>
<organism evidence="3 4">
    <name type="scientific">Acaryochloris marina (strain MBIC 11017)</name>
    <dbReference type="NCBI Taxonomy" id="329726"/>
    <lineage>
        <taxon>Bacteria</taxon>
        <taxon>Bacillati</taxon>
        <taxon>Cyanobacteriota</taxon>
        <taxon>Cyanophyceae</taxon>
        <taxon>Acaryochloridales</taxon>
        <taxon>Acaryochloridaceae</taxon>
        <taxon>Acaryochloris</taxon>
    </lineage>
</organism>
<dbReference type="KEGG" id="amr:AM1_3808"/>
<dbReference type="eggNOG" id="COG0739">
    <property type="taxonomic scope" value="Bacteria"/>
</dbReference>
<feature type="domain" description="M23ase beta-sheet core" evidence="2">
    <location>
        <begin position="95"/>
        <end position="197"/>
    </location>
</feature>
<dbReference type="SUPFAM" id="SSF51261">
    <property type="entry name" value="Duplicated hybrid motif"/>
    <property type="match status" value="1"/>
</dbReference>
<protein>
    <submittedName>
        <fullName evidence="3">Peptidase M23 domain protein</fullName>
    </submittedName>
</protein>
<evidence type="ECO:0000313" key="3">
    <source>
        <dbReference type="EMBL" id="ABW28795.1"/>
    </source>
</evidence>
<evidence type="ECO:0000259" key="2">
    <source>
        <dbReference type="Pfam" id="PF01551"/>
    </source>
</evidence>
<evidence type="ECO:0000256" key="1">
    <source>
        <dbReference type="SAM" id="MobiDB-lite"/>
    </source>
</evidence>
<dbReference type="InterPro" id="IPR050570">
    <property type="entry name" value="Cell_wall_metabolism_enzyme"/>
</dbReference>
<dbReference type="STRING" id="329726.AM1_3808"/>
<dbReference type="PANTHER" id="PTHR21666:SF270">
    <property type="entry name" value="MUREIN HYDROLASE ACTIVATOR ENVC"/>
    <property type="match status" value="1"/>
</dbReference>
<dbReference type="HOGENOM" id="CLU_083236_0_0_3"/>
<dbReference type="Pfam" id="PF01551">
    <property type="entry name" value="Peptidase_M23"/>
    <property type="match status" value="1"/>
</dbReference>
<dbReference type="CDD" id="cd12797">
    <property type="entry name" value="M23_peptidase"/>
    <property type="match status" value="1"/>
</dbReference>
<reference evidence="3 4" key="1">
    <citation type="journal article" date="2008" name="Proc. Natl. Acad. Sci. U.S.A.">
        <title>Niche adaptation and genome expansion in the chlorophyll d-producing cyanobacterium Acaryochloris marina.</title>
        <authorList>
            <person name="Swingley W.D."/>
            <person name="Chen M."/>
            <person name="Cheung P.C."/>
            <person name="Conrad A.L."/>
            <person name="Dejesa L.C."/>
            <person name="Hao J."/>
            <person name="Honchak B.M."/>
            <person name="Karbach L.E."/>
            <person name="Kurdoglu A."/>
            <person name="Lahiri S."/>
            <person name="Mastrian S.D."/>
            <person name="Miyashita H."/>
            <person name="Page L."/>
            <person name="Ramakrishna P."/>
            <person name="Satoh S."/>
            <person name="Sattley W.M."/>
            <person name="Shimada Y."/>
            <person name="Taylor H.L."/>
            <person name="Tomo T."/>
            <person name="Tsuchiya T."/>
            <person name="Wang Z.T."/>
            <person name="Raymond J."/>
            <person name="Mimuro M."/>
            <person name="Blankenship R.E."/>
            <person name="Touchman J.W."/>
        </authorList>
    </citation>
    <scope>NUCLEOTIDE SEQUENCE [LARGE SCALE GENOMIC DNA]</scope>
    <source>
        <strain evidence="4">MBIC 11017</strain>
    </source>
</reference>
<dbReference type="PANTHER" id="PTHR21666">
    <property type="entry name" value="PEPTIDASE-RELATED"/>
    <property type="match status" value="1"/>
</dbReference>
<dbReference type="AlphaFoldDB" id="B0C5S4"/>
<dbReference type="InterPro" id="IPR016047">
    <property type="entry name" value="M23ase_b-sheet_dom"/>
</dbReference>
<proteinExistence type="predicted"/>
<name>B0C5S4_ACAM1</name>
<sequence>MSAFVSDLPRLVYSQPIPYHRSTSTIITPDSVSAGASPKAVGGARSPQPLSRNRYQVPLQAYATVTSPLRGFCHPLKGQGHLSQGIRGQTHRGRMEYAYDLAVNIGTPVYAMRSGKVIAIRDYYPDNGGSQSKSSRFNYVWLEHDGGYRSAYIHLQKKFNRKVNLKVGQWVHAQQLIGFSGNSGWSSGPHLHVEVQRPERVKQLAKKFSKTVPFEIAGYCPAARVAH</sequence>
<gene>
    <name evidence="3" type="ordered locus">AM1_3808</name>
</gene>
<dbReference type="GO" id="GO:0004222">
    <property type="term" value="F:metalloendopeptidase activity"/>
    <property type="evidence" value="ECO:0007669"/>
    <property type="project" value="TreeGrafter"/>
</dbReference>
<dbReference type="InterPro" id="IPR011055">
    <property type="entry name" value="Dup_hybrid_motif"/>
</dbReference>
<dbReference type="Proteomes" id="UP000000268">
    <property type="component" value="Chromosome"/>
</dbReference>
<accession>B0C5S4</accession>
<dbReference type="EMBL" id="CP000828">
    <property type="protein sequence ID" value="ABW28795.1"/>
    <property type="molecule type" value="Genomic_DNA"/>
</dbReference>
<feature type="region of interest" description="Disordered" evidence="1">
    <location>
        <begin position="30"/>
        <end position="50"/>
    </location>
</feature>